<dbReference type="SUPFAM" id="SSF48403">
    <property type="entry name" value="Ankyrin repeat"/>
    <property type="match status" value="1"/>
</dbReference>
<proteinExistence type="predicted"/>
<evidence type="ECO:0000256" key="2">
    <source>
        <dbReference type="ARBA" id="ARBA00023043"/>
    </source>
</evidence>
<sequence length="517" mass="57737">MSDHVQREAVASLLLEYVNKDDITKVEGHLNQFKDDSQWRNIIRCEFPIQALMTDTLQYDLSLPRLLSYEIGTLSPFHYAALRGLNDILMNFIDHDVPVDVILKSGTTALHLAAFGGKHDCVKMLLEIYKAELNKQDRYGWTALHYASTEGQYNVVKLLIDSGINKTTRDQDGTSAAFRAQINGYEDIVKLLAVDKSDLLTVQHPKDGLLSSPDDIYSQIGTKHTTIPRNRKTQSSSSVKPVLRKTESMPSNIKDNRRSVIRRLIQQELETMEQGSSCYLEPNACVTGPSGSEPSEEEARALRSIGPNTLKGVLREEIGKFTKQLFSSQFSADGTIPEESPYSFGRAPKPPGHSEYEDIYETVKMIPQPTSGEGHQEDNYEDNDSDDAPPPPLPPRVISLNDDDDEPKDMLQLSIPTDSAVLTESLSRIAELIGADWKKLAYQLPLEKTPSKTQQRVEKIEKKHPGDVKRQATAALGEWRINKGSSADVDCLIIALRNCGLNQLIDEVDRATQEFTA</sequence>
<comment type="caution">
    <text evidence="6">The sequence shown here is derived from an EMBL/GenBank/DDBJ whole genome shotgun (WGS) entry which is preliminary data.</text>
</comment>
<feature type="region of interest" description="Disordered" evidence="4">
    <location>
        <begin position="332"/>
        <end position="355"/>
    </location>
</feature>
<dbReference type="Pfam" id="PF12796">
    <property type="entry name" value="Ank_2"/>
    <property type="match status" value="1"/>
</dbReference>
<evidence type="ECO:0000256" key="1">
    <source>
        <dbReference type="ARBA" id="ARBA00022737"/>
    </source>
</evidence>
<evidence type="ECO:0000313" key="7">
    <source>
        <dbReference type="Proteomes" id="UP001208570"/>
    </source>
</evidence>
<dbReference type="PANTHER" id="PTHR24198">
    <property type="entry name" value="ANKYRIN REPEAT AND PROTEIN KINASE DOMAIN-CONTAINING PROTEIN"/>
    <property type="match status" value="1"/>
</dbReference>
<dbReference type="SUPFAM" id="SSF47986">
    <property type="entry name" value="DEATH domain"/>
    <property type="match status" value="1"/>
</dbReference>
<keyword evidence="7" id="KW-1185">Reference proteome</keyword>
<name>A0AAD9J2W1_9ANNE</name>
<dbReference type="EMBL" id="JAODUP010000714">
    <property type="protein sequence ID" value="KAK2144975.1"/>
    <property type="molecule type" value="Genomic_DNA"/>
</dbReference>
<organism evidence="6 7">
    <name type="scientific">Paralvinella palmiformis</name>
    <dbReference type="NCBI Taxonomy" id="53620"/>
    <lineage>
        <taxon>Eukaryota</taxon>
        <taxon>Metazoa</taxon>
        <taxon>Spiralia</taxon>
        <taxon>Lophotrochozoa</taxon>
        <taxon>Annelida</taxon>
        <taxon>Polychaeta</taxon>
        <taxon>Sedentaria</taxon>
        <taxon>Canalipalpata</taxon>
        <taxon>Terebellida</taxon>
        <taxon>Terebelliformia</taxon>
        <taxon>Alvinellidae</taxon>
        <taxon>Paralvinella</taxon>
    </lineage>
</organism>
<reference evidence="6" key="1">
    <citation type="journal article" date="2023" name="Mol. Biol. Evol.">
        <title>Third-Generation Sequencing Reveals the Adaptive Role of the Epigenome in Three Deep-Sea Polychaetes.</title>
        <authorList>
            <person name="Perez M."/>
            <person name="Aroh O."/>
            <person name="Sun Y."/>
            <person name="Lan Y."/>
            <person name="Juniper S.K."/>
            <person name="Young C.R."/>
            <person name="Angers B."/>
            <person name="Qian P.Y."/>
        </authorList>
    </citation>
    <scope>NUCLEOTIDE SEQUENCE</scope>
    <source>
        <strain evidence="6">P08H-3</strain>
    </source>
</reference>
<evidence type="ECO:0000256" key="3">
    <source>
        <dbReference type="PROSITE-ProRule" id="PRU00023"/>
    </source>
</evidence>
<dbReference type="InterPro" id="IPR011029">
    <property type="entry name" value="DEATH-like_dom_sf"/>
</dbReference>
<evidence type="ECO:0000256" key="4">
    <source>
        <dbReference type="SAM" id="MobiDB-lite"/>
    </source>
</evidence>
<keyword evidence="1" id="KW-0677">Repeat</keyword>
<dbReference type="InterPro" id="IPR002110">
    <property type="entry name" value="Ankyrin_rpt"/>
</dbReference>
<dbReference type="Proteomes" id="UP001208570">
    <property type="component" value="Unassembled WGS sequence"/>
</dbReference>
<feature type="domain" description="Death" evidence="5">
    <location>
        <begin position="429"/>
        <end position="512"/>
    </location>
</feature>
<dbReference type="AlphaFoldDB" id="A0AAD9J2W1"/>
<feature type="region of interest" description="Disordered" evidence="4">
    <location>
        <begin position="225"/>
        <end position="249"/>
    </location>
</feature>
<dbReference type="PROSITE" id="PS50017">
    <property type="entry name" value="DEATH_DOMAIN"/>
    <property type="match status" value="1"/>
</dbReference>
<dbReference type="InterPro" id="IPR000488">
    <property type="entry name" value="Death_dom"/>
</dbReference>
<dbReference type="SMART" id="SM00005">
    <property type="entry name" value="DEATH"/>
    <property type="match status" value="1"/>
</dbReference>
<dbReference type="Pfam" id="PF00531">
    <property type="entry name" value="Death"/>
    <property type="match status" value="1"/>
</dbReference>
<protein>
    <recommendedName>
        <fullName evidence="5">Death domain-containing protein</fullName>
    </recommendedName>
</protein>
<dbReference type="PROSITE" id="PS50297">
    <property type="entry name" value="ANK_REP_REGION"/>
    <property type="match status" value="2"/>
</dbReference>
<feature type="compositionally biased region" description="Polar residues" evidence="4">
    <location>
        <begin position="225"/>
        <end position="239"/>
    </location>
</feature>
<dbReference type="GO" id="GO:0007165">
    <property type="term" value="P:signal transduction"/>
    <property type="evidence" value="ECO:0007669"/>
    <property type="project" value="InterPro"/>
</dbReference>
<dbReference type="Gene3D" id="1.25.40.20">
    <property type="entry name" value="Ankyrin repeat-containing domain"/>
    <property type="match status" value="2"/>
</dbReference>
<dbReference type="Gene3D" id="1.10.533.10">
    <property type="entry name" value="Death Domain, Fas"/>
    <property type="match status" value="1"/>
</dbReference>
<feature type="repeat" description="ANK" evidence="3">
    <location>
        <begin position="105"/>
        <end position="127"/>
    </location>
</feature>
<dbReference type="CDD" id="cd01670">
    <property type="entry name" value="Death"/>
    <property type="match status" value="1"/>
</dbReference>
<dbReference type="PROSITE" id="PS50088">
    <property type="entry name" value="ANK_REPEAT"/>
    <property type="match status" value="2"/>
</dbReference>
<gene>
    <name evidence="6" type="ORF">LSH36_714g01010</name>
</gene>
<dbReference type="InterPro" id="IPR036770">
    <property type="entry name" value="Ankyrin_rpt-contain_sf"/>
</dbReference>
<accession>A0AAD9J2W1</accession>
<feature type="repeat" description="ANK" evidence="3">
    <location>
        <begin position="139"/>
        <end position="171"/>
    </location>
</feature>
<keyword evidence="2 3" id="KW-0040">ANK repeat</keyword>
<dbReference type="PANTHER" id="PTHR24198:SF194">
    <property type="entry name" value="INVERSIN-A"/>
    <property type="match status" value="1"/>
</dbReference>
<evidence type="ECO:0000259" key="5">
    <source>
        <dbReference type="PROSITE" id="PS50017"/>
    </source>
</evidence>
<feature type="region of interest" description="Disordered" evidence="4">
    <location>
        <begin position="367"/>
        <end position="409"/>
    </location>
</feature>
<dbReference type="SMART" id="SM00248">
    <property type="entry name" value="ANK"/>
    <property type="match status" value="3"/>
</dbReference>
<evidence type="ECO:0000313" key="6">
    <source>
        <dbReference type="EMBL" id="KAK2144975.1"/>
    </source>
</evidence>